<keyword evidence="3" id="KW-1185">Reference proteome</keyword>
<dbReference type="Proteomes" id="UP000243579">
    <property type="component" value="Unassembled WGS sequence"/>
</dbReference>
<comment type="caution">
    <text evidence="2">The sequence shown here is derived from an EMBL/GenBank/DDBJ whole genome shotgun (WGS) entry which is preliminary data.</text>
</comment>
<gene>
    <name evidence="2" type="ORF">ACHHYP_11313</name>
</gene>
<dbReference type="AlphaFoldDB" id="A0A1V9YJF2"/>
<dbReference type="OrthoDB" id="10341052at2759"/>
<name>A0A1V9YJF2_ACHHY</name>
<evidence type="ECO:0000313" key="3">
    <source>
        <dbReference type="Proteomes" id="UP000243579"/>
    </source>
</evidence>
<reference evidence="2 3" key="1">
    <citation type="journal article" date="2014" name="Genome Biol. Evol.">
        <title>The secreted proteins of Achlya hypogyna and Thraustotheca clavata identify the ancestral oomycete secretome and reveal gene acquisitions by horizontal gene transfer.</title>
        <authorList>
            <person name="Misner I."/>
            <person name="Blouin N."/>
            <person name="Leonard G."/>
            <person name="Richards T.A."/>
            <person name="Lane C.E."/>
        </authorList>
    </citation>
    <scope>NUCLEOTIDE SEQUENCE [LARGE SCALE GENOMIC DNA]</scope>
    <source>
        <strain evidence="2 3">ATCC 48635</strain>
    </source>
</reference>
<sequence>MDERPAEPMPLPKTLSDSIPVLETTNTRRQLRVLDSAEAFSIYTLRTAPNPSEDSIQNYIMDDRRPSDPRDTQMTINSLMDSSVQLPKHTKAATPPFHRLQDKETEF</sequence>
<organism evidence="2 3">
    <name type="scientific">Achlya hypogyna</name>
    <name type="common">Oomycete</name>
    <name type="synonym">Protoachlya hypogyna</name>
    <dbReference type="NCBI Taxonomy" id="1202772"/>
    <lineage>
        <taxon>Eukaryota</taxon>
        <taxon>Sar</taxon>
        <taxon>Stramenopiles</taxon>
        <taxon>Oomycota</taxon>
        <taxon>Saprolegniomycetes</taxon>
        <taxon>Saprolegniales</taxon>
        <taxon>Achlyaceae</taxon>
        <taxon>Achlya</taxon>
    </lineage>
</organism>
<protein>
    <submittedName>
        <fullName evidence="2">Uncharacterized protein</fullName>
    </submittedName>
</protein>
<feature type="region of interest" description="Disordered" evidence="1">
    <location>
        <begin position="53"/>
        <end position="107"/>
    </location>
</feature>
<evidence type="ECO:0000256" key="1">
    <source>
        <dbReference type="SAM" id="MobiDB-lite"/>
    </source>
</evidence>
<proteinExistence type="predicted"/>
<feature type="compositionally biased region" description="Polar residues" evidence="1">
    <location>
        <begin position="72"/>
        <end position="85"/>
    </location>
</feature>
<evidence type="ECO:0000313" key="2">
    <source>
        <dbReference type="EMBL" id="OQR85835.1"/>
    </source>
</evidence>
<accession>A0A1V9YJF2</accession>
<dbReference type="EMBL" id="JNBR01001580">
    <property type="protein sequence ID" value="OQR85835.1"/>
    <property type="molecule type" value="Genomic_DNA"/>
</dbReference>
<feature type="compositionally biased region" description="Basic and acidic residues" evidence="1">
    <location>
        <begin position="61"/>
        <end position="71"/>
    </location>
</feature>